<dbReference type="InterPro" id="IPR035093">
    <property type="entry name" value="RelE/ParE_toxin_dom_sf"/>
</dbReference>
<comment type="similarity">
    <text evidence="1">Belongs to the RelE toxin family.</text>
</comment>
<organism evidence="3 4">
    <name type="scientific">Haemophilus influenzae</name>
    <dbReference type="NCBI Taxonomy" id="727"/>
    <lineage>
        <taxon>Bacteria</taxon>
        <taxon>Pseudomonadati</taxon>
        <taxon>Pseudomonadota</taxon>
        <taxon>Gammaproteobacteria</taxon>
        <taxon>Pasteurellales</taxon>
        <taxon>Pasteurellaceae</taxon>
        <taxon>Haemophilus</taxon>
    </lineage>
</organism>
<evidence type="ECO:0000313" key="3">
    <source>
        <dbReference type="EMBL" id="KIS34808.1"/>
    </source>
</evidence>
<dbReference type="Gene3D" id="3.30.2310.20">
    <property type="entry name" value="RelE-like"/>
    <property type="match status" value="1"/>
</dbReference>
<dbReference type="GO" id="GO:0016787">
    <property type="term" value="F:hydrolase activity"/>
    <property type="evidence" value="ECO:0007669"/>
    <property type="project" value="UniProtKB-KW"/>
</dbReference>
<name>A0A0D0HRX6_HAEIF</name>
<accession>A0A0D0HRX6</accession>
<dbReference type="Pfam" id="PF05016">
    <property type="entry name" value="ParE_toxin"/>
    <property type="match status" value="1"/>
</dbReference>
<reference evidence="3 4" key="1">
    <citation type="submission" date="2014-05" db="EMBL/GenBank/DDBJ databases">
        <title>Methylome analysis of the phasevarions of Haemophilus influenzae.</title>
        <authorList>
            <person name="Atack J.M."/>
            <person name="Fox K.L."/>
            <person name="Power P.M."/>
            <person name="Clark T."/>
            <person name="Jurcisek J."/>
            <person name="Korlach J."/>
            <person name="Bakaletz L.O."/>
            <person name="Jennings M.P."/>
        </authorList>
    </citation>
    <scope>NUCLEOTIDE SEQUENCE [LARGE SCALE GENOMIC DNA]</scope>
    <source>
        <strain evidence="3 4">1209</strain>
    </source>
</reference>
<protein>
    <submittedName>
        <fullName evidence="3">mRNA interferase RelE</fullName>
        <ecNumber evidence="3">3.1.-.-</ecNumber>
    </submittedName>
</protein>
<dbReference type="Proteomes" id="UP000050700">
    <property type="component" value="Unassembled WGS sequence"/>
</dbReference>
<dbReference type="EMBL" id="JMQP01000002">
    <property type="protein sequence ID" value="KIS34808.1"/>
    <property type="molecule type" value="Genomic_DNA"/>
</dbReference>
<dbReference type="NCBIfam" id="TIGR02385">
    <property type="entry name" value="RelE_StbE"/>
    <property type="match status" value="1"/>
</dbReference>
<dbReference type="InterPro" id="IPR007712">
    <property type="entry name" value="RelE/ParE_toxin"/>
</dbReference>
<evidence type="ECO:0000313" key="4">
    <source>
        <dbReference type="Proteomes" id="UP000050700"/>
    </source>
</evidence>
<dbReference type="SUPFAM" id="SSF143011">
    <property type="entry name" value="RelE-like"/>
    <property type="match status" value="1"/>
</dbReference>
<evidence type="ECO:0000256" key="2">
    <source>
        <dbReference type="ARBA" id="ARBA00022649"/>
    </source>
</evidence>
<dbReference type="PANTHER" id="PTHR35601:SF2">
    <property type="entry name" value="MRNA INTERFERASE TOXIN RELE"/>
    <property type="match status" value="1"/>
</dbReference>
<evidence type="ECO:0000256" key="1">
    <source>
        <dbReference type="ARBA" id="ARBA00006226"/>
    </source>
</evidence>
<dbReference type="PANTHER" id="PTHR35601">
    <property type="entry name" value="TOXIN RELE"/>
    <property type="match status" value="1"/>
</dbReference>
<gene>
    <name evidence="3" type="primary">relE</name>
    <name evidence="3" type="ORF">NTHI1209_00410</name>
</gene>
<dbReference type="RefSeq" id="WP_005663609.1">
    <property type="nucleotide sequence ID" value="NZ_CP089168.1"/>
</dbReference>
<keyword evidence="2" id="KW-1277">Toxin-antitoxin system</keyword>
<dbReference type="AlphaFoldDB" id="A0A0D0HRX6"/>
<dbReference type="EC" id="3.1.-.-" evidence="3"/>
<dbReference type="PATRIC" id="fig|727.564.peg.922"/>
<keyword evidence="3" id="KW-0378">Hydrolase</keyword>
<proteinExistence type="inferred from homology"/>
<sequence>MTYKLIFDKRALKEWNKLGETLLQQFKNKLAERMINPRIQADKLKGENDLYKIKLRSAGYRLVYQVRDQEITIIVVSVGKRERLEVYKTAEQRAAH</sequence>
<comment type="caution">
    <text evidence="3">The sequence shown here is derived from an EMBL/GenBank/DDBJ whole genome shotgun (WGS) entry which is preliminary data.</text>
</comment>